<reference evidence="2" key="1">
    <citation type="submission" date="2024-05" db="EMBL/GenBank/DDBJ databases">
        <authorList>
            <person name="Yu L."/>
        </authorList>
    </citation>
    <scope>NUCLEOTIDE SEQUENCE</scope>
    <source>
        <strain evidence="2">G08B096</strain>
    </source>
</reference>
<dbReference type="AlphaFoldDB" id="A0AAU7W4J3"/>
<dbReference type="SUPFAM" id="SSF75005">
    <property type="entry name" value="Arabinanase/levansucrase/invertase"/>
    <property type="match status" value="1"/>
</dbReference>
<dbReference type="CDD" id="cd08984">
    <property type="entry name" value="GH43-like"/>
    <property type="match status" value="1"/>
</dbReference>
<name>A0AAU7W4J3_9MICO</name>
<proteinExistence type="predicted"/>
<accession>A0AAU7W4J3</accession>
<evidence type="ECO:0000313" key="2">
    <source>
        <dbReference type="EMBL" id="XBX81507.1"/>
    </source>
</evidence>
<dbReference type="EMBL" id="CP158374">
    <property type="protein sequence ID" value="XBX81507.1"/>
    <property type="molecule type" value="Genomic_DNA"/>
</dbReference>
<organism evidence="2">
    <name type="scientific">Agromyces sp. G08B096</name>
    <dbReference type="NCBI Taxonomy" id="3156399"/>
    <lineage>
        <taxon>Bacteria</taxon>
        <taxon>Bacillati</taxon>
        <taxon>Actinomycetota</taxon>
        <taxon>Actinomycetes</taxon>
        <taxon>Micrococcales</taxon>
        <taxon>Microbacteriaceae</taxon>
        <taxon>Agromyces</taxon>
    </lineage>
</organism>
<feature type="region of interest" description="Disordered" evidence="1">
    <location>
        <begin position="336"/>
        <end position="358"/>
    </location>
</feature>
<protein>
    <recommendedName>
        <fullName evidence="3">Glycosyl hydrolase family 43</fullName>
    </recommendedName>
</protein>
<dbReference type="InterPro" id="IPR023296">
    <property type="entry name" value="Glyco_hydro_beta-prop_sf"/>
</dbReference>
<dbReference type="Gene3D" id="2.115.10.20">
    <property type="entry name" value="Glycosyl hydrolase domain, family 43"/>
    <property type="match status" value="1"/>
</dbReference>
<dbReference type="RefSeq" id="WP_350347529.1">
    <property type="nucleotide sequence ID" value="NZ_CP158374.1"/>
</dbReference>
<evidence type="ECO:0008006" key="3">
    <source>
        <dbReference type="Google" id="ProtNLM"/>
    </source>
</evidence>
<sequence>MVDPGETGPDERDPAETGPVARDLLVADSEAQLPWPEPYHDPVTDGAADPTVIRHRTTGEWWMFTTQRRAQVEAEGVAWVHGSRIAVARSDDGLAWRYDGVLDGLDVPGDGPGPHTHWAPEVVWDGARYRMYLTVVRGVPDAWPGHPRAIREYVSDDLRRWHAVGDLALSSDRVIDACVARCPDGRWRLWYKDEADGSMTWSAVSDDLASWRVEGRVIAGRPHEGPNVFELGGWWWMLVDEWRGMAVHRSADAIAWTRQGGADDVILARPGAHREDRTFGRHGDVVVEGDRARLYYFTHPWWDGSELGSEPGRASRVSAVHLARLDVVDGVLVGRRSGGVTEPPGPTGKAAAGHVTQS</sequence>
<evidence type="ECO:0000256" key="1">
    <source>
        <dbReference type="SAM" id="MobiDB-lite"/>
    </source>
</evidence>
<gene>
    <name evidence="2" type="ORF">ABIQ69_12930</name>
</gene>